<evidence type="ECO:0000256" key="5">
    <source>
        <dbReference type="ARBA" id="ARBA00004498"/>
    </source>
</evidence>
<evidence type="ECO:0000256" key="31">
    <source>
        <dbReference type="SAM" id="SignalP"/>
    </source>
</evidence>
<evidence type="ECO:0000256" key="29">
    <source>
        <dbReference type="PROSITE-ProRule" id="PRU00446"/>
    </source>
</evidence>
<evidence type="ECO:0000313" key="34">
    <source>
        <dbReference type="Proteomes" id="UP000518266"/>
    </source>
</evidence>
<evidence type="ECO:0000256" key="17">
    <source>
        <dbReference type="ARBA" id="ARBA00022824"/>
    </source>
</evidence>
<dbReference type="GO" id="GO:0005741">
    <property type="term" value="C:mitochondrial outer membrane"/>
    <property type="evidence" value="ECO:0007669"/>
    <property type="project" value="UniProtKB-SubCell"/>
</dbReference>
<keyword evidence="22" id="KW-0496">Mitochondrion</keyword>
<feature type="region of interest" description="Disordered" evidence="30">
    <location>
        <begin position="131"/>
        <end position="162"/>
    </location>
</feature>
<dbReference type="GO" id="GO:0031410">
    <property type="term" value="C:cytoplasmic vesicle"/>
    <property type="evidence" value="ECO:0007669"/>
    <property type="project" value="UniProtKB-SubCell"/>
</dbReference>
<comment type="caution">
    <text evidence="29">Lacks conserved residue(s) required for the propagation of feature annotation.</text>
</comment>
<feature type="compositionally biased region" description="Basic and acidic residues" evidence="30">
    <location>
        <begin position="103"/>
        <end position="117"/>
    </location>
</feature>
<dbReference type="AlphaFoldDB" id="A0A7J5ZD67"/>
<evidence type="ECO:0000256" key="9">
    <source>
        <dbReference type="ARBA" id="ARBA00004569"/>
    </source>
</evidence>
<evidence type="ECO:0000256" key="4">
    <source>
        <dbReference type="ARBA" id="ARBA00004427"/>
    </source>
</evidence>
<dbReference type="GO" id="GO:0005758">
    <property type="term" value="C:mitochondrial intermembrane space"/>
    <property type="evidence" value="ECO:0007669"/>
    <property type="project" value="UniProtKB-SubCell"/>
</dbReference>
<evidence type="ECO:0000256" key="15">
    <source>
        <dbReference type="ARBA" id="ARBA00022787"/>
    </source>
</evidence>
<dbReference type="PROSITE" id="PS51132">
    <property type="entry name" value="OLF"/>
    <property type="match status" value="1"/>
</dbReference>
<feature type="domain" description="Olfactomedin-like" evidence="32">
    <location>
        <begin position="181"/>
        <end position="434"/>
    </location>
</feature>
<evidence type="ECO:0000256" key="2">
    <source>
        <dbReference type="ARBA" id="ARBA00004273"/>
    </source>
</evidence>
<evidence type="ECO:0000256" key="23">
    <source>
        <dbReference type="ARBA" id="ARBA00023136"/>
    </source>
</evidence>
<evidence type="ECO:0000256" key="25">
    <source>
        <dbReference type="ARBA" id="ARBA00023157"/>
    </source>
</evidence>
<feature type="region of interest" description="Disordered" evidence="30">
    <location>
        <begin position="78"/>
        <end position="117"/>
    </location>
</feature>
<dbReference type="InterPro" id="IPR003112">
    <property type="entry name" value="Olfac-like_dom"/>
</dbReference>
<keyword evidence="26" id="KW-0966">Cell projection</keyword>
<keyword evidence="19" id="KW-0333">Golgi apparatus</keyword>
<proteinExistence type="predicted"/>
<evidence type="ECO:0000256" key="11">
    <source>
        <dbReference type="ARBA" id="ARBA00022525"/>
    </source>
</evidence>
<feature type="signal peptide" evidence="31">
    <location>
        <begin position="1"/>
        <end position="19"/>
    </location>
</feature>
<evidence type="ECO:0000256" key="20">
    <source>
        <dbReference type="ARBA" id="ARBA00023054"/>
    </source>
</evidence>
<dbReference type="GO" id="GO:0005794">
    <property type="term" value="C:Golgi apparatus"/>
    <property type="evidence" value="ECO:0007669"/>
    <property type="project" value="UniProtKB-SubCell"/>
</dbReference>
<organism evidence="33 34">
    <name type="scientific">Dissostichus mawsoni</name>
    <name type="common">Antarctic cod</name>
    <dbReference type="NCBI Taxonomy" id="36200"/>
    <lineage>
        <taxon>Eukaryota</taxon>
        <taxon>Metazoa</taxon>
        <taxon>Chordata</taxon>
        <taxon>Craniata</taxon>
        <taxon>Vertebrata</taxon>
        <taxon>Euteleostomi</taxon>
        <taxon>Actinopterygii</taxon>
        <taxon>Neopterygii</taxon>
        <taxon>Teleostei</taxon>
        <taxon>Neoteleostei</taxon>
        <taxon>Acanthomorphata</taxon>
        <taxon>Eupercaria</taxon>
        <taxon>Perciformes</taxon>
        <taxon>Notothenioidei</taxon>
        <taxon>Nototheniidae</taxon>
        <taxon>Dissostichus</taxon>
    </lineage>
</organism>
<keyword evidence="12" id="KW-0272">Extracellular matrix</keyword>
<evidence type="ECO:0000256" key="16">
    <source>
        <dbReference type="ARBA" id="ARBA00022792"/>
    </source>
</evidence>
<evidence type="ECO:0000256" key="1">
    <source>
        <dbReference type="ARBA" id="ARBA00004138"/>
    </source>
</evidence>
<evidence type="ECO:0000256" key="12">
    <source>
        <dbReference type="ARBA" id="ARBA00022530"/>
    </source>
</evidence>
<evidence type="ECO:0000256" key="6">
    <source>
        <dbReference type="ARBA" id="ARBA00004541"/>
    </source>
</evidence>
<comment type="subcellular location">
    <subcellularLocation>
        <location evidence="1">Cell projection</location>
        <location evidence="1">Cilium</location>
    </subcellularLocation>
    <subcellularLocation>
        <location evidence="6">Cytoplasmic vesicle</location>
    </subcellularLocation>
    <subcellularLocation>
        <location evidence="8">Golgi apparatus</location>
    </subcellularLocation>
    <subcellularLocation>
        <location evidence="2">Mitochondrion inner membrane</location>
    </subcellularLocation>
    <subcellularLocation>
        <location evidence="9">Mitochondrion intermembrane space</location>
    </subcellularLocation>
    <subcellularLocation>
        <location evidence="3">Mitochondrion outer membrane</location>
    </subcellularLocation>
    <subcellularLocation>
        <location evidence="4">Rough endoplasmic reticulum</location>
    </subcellularLocation>
    <subcellularLocation>
        <location evidence="7">Secreted</location>
        <location evidence="7">Extracellular exosome</location>
    </subcellularLocation>
    <subcellularLocation>
        <location evidence="5">Secreted</location>
        <location evidence="5">Extracellular space</location>
        <location evidence="5">Extracellular matrix</location>
    </subcellularLocation>
</comment>
<evidence type="ECO:0000256" key="7">
    <source>
        <dbReference type="ARBA" id="ARBA00004550"/>
    </source>
</evidence>
<keyword evidence="16" id="KW-0999">Mitochondrion inner membrane</keyword>
<comment type="caution">
    <text evidence="33">The sequence shown here is derived from an EMBL/GenBank/DDBJ whole genome shotgun (WGS) entry which is preliminary data.</text>
</comment>
<dbReference type="PANTHER" id="PTHR23192:SF33">
    <property type="entry name" value="MYOCILIN"/>
    <property type="match status" value="1"/>
</dbReference>
<evidence type="ECO:0000256" key="27">
    <source>
        <dbReference type="ARBA" id="ARBA00023288"/>
    </source>
</evidence>
<dbReference type="EMBL" id="JAAKFY010000004">
    <property type="protein sequence ID" value="KAF3858657.1"/>
    <property type="molecule type" value="Genomic_DNA"/>
</dbReference>
<evidence type="ECO:0000256" key="14">
    <source>
        <dbReference type="ARBA" id="ARBA00022729"/>
    </source>
</evidence>
<keyword evidence="27" id="KW-0449">Lipoprotein</keyword>
<name>A0A7J5ZD67_DISMA</name>
<evidence type="ECO:0000256" key="10">
    <source>
        <dbReference type="ARBA" id="ARBA00017216"/>
    </source>
</evidence>
<keyword evidence="28" id="KW-0968">Cytoplasmic vesicle</keyword>
<dbReference type="GO" id="GO:0005743">
    <property type="term" value="C:mitochondrial inner membrane"/>
    <property type="evidence" value="ECO:0007669"/>
    <property type="project" value="UniProtKB-SubCell"/>
</dbReference>
<evidence type="ECO:0000256" key="18">
    <source>
        <dbReference type="ARBA" id="ARBA00022837"/>
    </source>
</evidence>
<feature type="chain" id="PRO_5029763792" description="Myocilin" evidence="31">
    <location>
        <begin position="20"/>
        <end position="440"/>
    </location>
</feature>
<keyword evidence="14 31" id="KW-0732">Signal</keyword>
<evidence type="ECO:0000256" key="13">
    <source>
        <dbReference type="ARBA" id="ARBA00022723"/>
    </source>
</evidence>
<dbReference type="Pfam" id="PF02191">
    <property type="entry name" value="OLF"/>
    <property type="match status" value="1"/>
</dbReference>
<dbReference type="SMART" id="SM00284">
    <property type="entry name" value="OLF"/>
    <property type="match status" value="1"/>
</dbReference>
<keyword evidence="13" id="KW-0479">Metal-binding</keyword>
<accession>A0A7J5ZD67</accession>
<evidence type="ECO:0000256" key="24">
    <source>
        <dbReference type="ARBA" id="ARBA00023139"/>
    </source>
</evidence>
<dbReference type="GO" id="GO:0005791">
    <property type="term" value="C:rough endoplasmic reticulum"/>
    <property type="evidence" value="ECO:0007669"/>
    <property type="project" value="UniProtKB-SubCell"/>
</dbReference>
<evidence type="ECO:0000259" key="32">
    <source>
        <dbReference type="PROSITE" id="PS51132"/>
    </source>
</evidence>
<evidence type="ECO:0000256" key="8">
    <source>
        <dbReference type="ARBA" id="ARBA00004555"/>
    </source>
</evidence>
<dbReference type="GO" id="GO:0007165">
    <property type="term" value="P:signal transduction"/>
    <property type="evidence" value="ECO:0007669"/>
    <property type="project" value="TreeGrafter"/>
</dbReference>
<keyword evidence="18" id="KW-0106">Calcium</keyword>
<dbReference type="GO" id="GO:0001649">
    <property type="term" value="P:osteoblast differentiation"/>
    <property type="evidence" value="ECO:0007669"/>
    <property type="project" value="TreeGrafter"/>
</dbReference>
<keyword evidence="24" id="KW-0564">Palmitate</keyword>
<evidence type="ECO:0000256" key="26">
    <source>
        <dbReference type="ARBA" id="ARBA00023273"/>
    </source>
</evidence>
<keyword evidence="17" id="KW-0256">Endoplasmic reticulum</keyword>
<dbReference type="GO" id="GO:0005615">
    <property type="term" value="C:extracellular space"/>
    <property type="evidence" value="ECO:0007669"/>
    <property type="project" value="TreeGrafter"/>
</dbReference>
<evidence type="ECO:0000256" key="3">
    <source>
        <dbReference type="ARBA" id="ARBA00004294"/>
    </source>
</evidence>
<keyword evidence="25" id="KW-1015">Disulfide bond</keyword>
<evidence type="ECO:0000313" key="33">
    <source>
        <dbReference type="EMBL" id="KAF3858657.1"/>
    </source>
</evidence>
<keyword evidence="20" id="KW-0175">Coiled coil</keyword>
<dbReference type="OrthoDB" id="8626508at2759"/>
<keyword evidence="23" id="KW-0472">Membrane</keyword>
<evidence type="ECO:0000256" key="22">
    <source>
        <dbReference type="ARBA" id="ARBA00023128"/>
    </source>
</evidence>
<dbReference type="Proteomes" id="UP000518266">
    <property type="component" value="Unassembled WGS sequence"/>
</dbReference>
<protein>
    <recommendedName>
        <fullName evidence="10">Myocilin</fullName>
    </recommendedName>
</protein>
<evidence type="ECO:0000256" key="30">
    <source>
        <dbReference type="SAM" id="MobiDB-lite"/>
    </source>
</evidence>
<keyword evidence="21" id="KW-0969">Cilium</keyword>
<keyword evidence="15" id="KW-1000">Mitochondrion outer membrane</keyword>
<evidence type="ECO:0000256" key="19">
    <source>
        <dbReference type="ARBA" id="ARBA00023034"/>
    </source>
</evidence>
<feature type="compositionally biased region" description="Polar residues" evidence="30">
    <location>
        <begin position="133"/>
        <end position="150"/>
    </location>
</feature>
<dbReference type="InterPro" id="IPR050605">
    <property type="entry name" value="Olfactomedin-like_domain"/>
</dbReference>
<keyword evidence="34" id="KW-1185">Reference proteome</keyword>
<feature type="compositionally biased region" description="Gly residues" evidence="30">
    <location>
        <begin position="79"/>
        <end position="89"/>
    </location>
</feature>
<sequence length="440" mass="49165">MWLQVSLLCLSCLAQTQQAQDRASLRRSNDHTGRCHYSFTVPSPEESSCSGGSMKPEMDGVSSRLTLVEALVSRLLAGEDGGAGTGAGAKGEEGVQEAYSQVTRERNQLQQDKERLSRQVHELQRRLAELSQEAETLSQRPCQQTNTSGAKQRENRPASDPAYDLGNGAYQEMKAEVTEVPASQLIPEGSPNFTGKYGVWLQDPEPQGPNYNNKTVWRIDTVGKDVRQIFAYEDMDQLSQGFPMKVLVLPEPMESTGATMYRGSLYYQRKRSRSLIRYDLTSERLASRLELPHAGFHGQHPYSWGGYTDIDLAADEQGLWAIYSTNKAKGAIVISKLDPESLEVKRSWETNIRKNTVANAFIVCGRLYTVGSYTAPNTTINYVFDTATGMGRAVSVPFKNKYLYNSMVDYNHAQRKLFAWDNFHMVTYDIRLGKASNSSS</sequence>
<dbReference type="GO" id="GO:0005929">
    <property type="term" value="C:cilium"/>
    <property type="evidence" value="ECO:0007669"/>
    <property type="project" value="UniProtKB-SubCell"/>
</dbReference>
<dbReference type="GO" id="GO:0046872">
    <property type="term" value="F:metal ion binding"/>
    <property type="evidence" value="ECO:0007669"/>
    <property type="project" value="UniProtKB-KW"/>
</dbReference>
<evidence type="ECO:0000256" key="28">
    <source>
        <dbReference type="ARBA" id="ARBA00023329"/>
    </source>
</evidence>
<keyword evidence="11" id="KW-0964">Secreted</keyword>
<evidence type="ECO:0000256" key="21">
    <source>
        <dbReference type="ARBA" id="ARBA00023069"/>
    </source>
</evidence>
<reference evidence="33 34" key="1">
    <citation type="submission" date="2020-03" db="EMBL/GenBank/DDBJ databases">
        <title>Dissostichus mawsoni Genome sequencing and assembly.</title>
        <authorList>
            <person name="Park H."/>
        </authorList>
    </citation>
    <scope>NUCLEOTIDE SEQUENCE [LARGE SCALE GENOMIC DNA]</scope>
    <source>
        <strain evidence="33">DM0001</strain>
        <tissue evidence="33">Muscle</tissue>
    </source>
</reference>
<dbReference type="PANTHER" id="PTHR23192">
    <property type="entry name" value="OLFACTOMEDIN-RELATED"/>
    <property type="match status" value="1"/>
</dbReference>
<gene>
    <name evidence="33" type="ORF">F7725_011858</name>
</gene>